<protein>
    <submittedName>
        <fullName evidence="2">CcoQ/FixQ family Cbb3-type cytochrome c oxidase assembly chaperone</fullName>
    </submittedName>
</protein>
<accession>A0A515DFZ4</accession>
<dbReference type="RefSeq" id="WP_142820796.1">
    <property type="nucleotide sequence ID" value="NZ_CP035503.1"/>
</dbReference>
<dbReference type="KEGG" id="rhf:EUB48_19810"/>
<dbReference type="EMBL" id="CP035503">
    <property type="protein sequence ID" value="QDL39309.1"/>
    <property type="molecule type" value="Genomic_DNA"/>
</dbReference>
<organism evidence="2 3">
    <name type="scientific">Rhodoferax sediminis</name>
    <dbReference type="NCBI Taxonomy" id="2509614"/>
    <lineage>
        <taxon>Bacteria</taxon>
        <taxon>Pseudomonadati</taxon>
        <taxon>Pseudomonadota</taxon>
        <taxon>Betaproteobacteria</taxon>
        <taxon>Burkholderiales</taxon>
        <taxon>Comamonadaceae</taxon>
        <taxon>Rhodoferax</taxon>
    </lineage>
</organism>
<evidence type="ECO:0000313" key="3">
    <source>
        <dbReference type="Proteomes" id="UP000316798"/>
    </source>
</evidence>
<name>A0A515DFZ4_9BURK</name>
<dbReference type="OrthoDB" id="8604580at2"/>
<proteinExistence type="predicted"/>
<feature type="transmembrane region" description="Helical" evidence="1">
    <location>
        <begin position="6"/>
        <end position="27"/>
    </location>
</feature>
<evidence type="ECO:0000313" key="2">
    <source>
        <dbReference type="EMBL" id="QDL39309.1"/>
    </source>
</evidence>
<dbReference type="AlphaFoldDB" id="A0A515DFZ4"/>
<keyword evidence="1" id="KW-0812">Transmembrane</keyword>
<keyword evidence="1" id="KW-1133">Transmembrane helix</keyword>
<keyword evidence="3" id="KW-1185">Reference proteome</keyword>
<gene>
    <name evidence="2" type="ORF">EUB48_19810</name>
</gene>
<dbReference type="Proteomes" id="UP000316798">
    <property type="component" value="Chromosome"/>
</dbReference>
<reference evidence="2 3" key="1">
    <citation type="submission" date="2019-01" db="EMBL/GenBank/DDBJ databases">
        <title>Genomic insights into a novel species Rhodoferax sp.</title>
        <authorList>
            <person name="Jin L."/>
        </authorList>
    </citation>
    <scope>NUCLEOTIDE SEQUENCE [LARGE SCALE GENOMIC DNA]</scope>
    <source>
        <strain evidence="2 3">CHu59-6-5</strain>
    </source>
</reference>
<sequence>MSANTVHAIAYLISFATFIGIMVWACLGRNAKAFEEAANLPFEQD</sequence>
<keyword evidence="1" id="KW-0472">Membrane</keyword>
<evidence type="ECO:0000256" key="1">
    <source>
        <dbReference type="SAM" id="Phobius"/>
    </source>
</evidence>